<feature type="compositionally biased region" description="Polar residues" evidence="4">
    <location>
        <begin position="97"/>
        <end position="113"/>
    </location>
</feature>
<evidence type="ECO:0000259" key="5">
    <source>
        <dbReference type="PROSITE" id="PS51916"/>
    </source>
</evidence>
<dbReference type="InterPro" id="IPR006773">
    <property type="entry name" value="Rpn13/ADRM1"/>
</dbReference>
<dbReference type="GO" id="GO:0070628">
    <property type="term" value="F:proteasome binding"/>
    <property type="evidence" value="ECO:0007669"/>
    <property type="project" value="TreeGrafter"/>
</dbReference>
<feature type="region of interest" description="Disordered" evidence="4">
    <location>
        <begin position="1"/>
        <end position="62"/>
    </location>
</feature>
<evidence type="ECO:0000256" key="2">
    <source>
        <dbReference type="ARBA" id="ARBA00009216"/>
    </source>
</evidence>
<dbReference type="GO" id="GO:0061133">
    <property type="term" value="F:endopeptidase activator activity"/>
    <property type="evidence" value="ECO:0007669"/>
    <property type="project" value="TreeGrafter"/>
</dbReference>
<dbReference type="Gene3D" id="1.10.2020.20">
    <property type="match status" value="1"/>
</dbReference>
<dbReference type="Proteomes" id="UP000015102">
    <property type="component" value="Unassembled WGS sequence"/>
</dbReference>
<feature type="compositionally biased region" description="Low complexity" evidence="4">
    <location>
        <begin position="1"/>
        <end position="35"/>
    </location>
</feature>
<keyword evidence="3" id="KW-0539">Nucleus</keyword>
<evidence type="ECO:0000313" key="6">
    <source>
        <dbReference type="EnsemblMetazoa" id="MESCA008542-PA"/>
    </source>
</evidence>
<dbReference type="InterPro" id="IPR038108">
    <property type="entry name" value="RPN13_DEUBAD_sf"/>
</dbReference>
<evidence type="ECO:0000256" key="4">
    <source>
        <dbReference type="SAM" id="MobiDB-lite"/>
    </source>
</evidence>
<dbReference type="InterPro" id="IPR044867">
    <property type="entry name" value="DEUBAD_dom"/>
</dbReference>
<evidence type="ECO:0000256" key="3">
    <source>
        <dbReference type="ARBA" id="ARBA00023242"/>
    </source>
</evidence>
<keyword evidence="7" id="KW-1185">Reference proteome</keyword>
<feature type="compositionally biased region" description="Low complexity" evidence="4">
    <location>
        <begin position="169"/>
        <end position="178"/>
    </location>
</feature>
<name>T1GXJ0_MEGSC</name>
<dbReference type="EnsemblMetazoa" id="MESCA008542-RA">
    <property type="protein sequence ID" value="MESCA008542-PA"/>
    <property type="gene ID" value="MESCA008542"/>
</dbReference>
<organism evidence="6 7">
    <name type="scientific">Megaselia scalaris</name>
    <name type="common">Humpbacked fly</name>
    <name type="synonym">Phora scalaris</name>
    <dbReference type="NCBI Taxonomy" id="36166"/>
    <lineage>
        <taxon>Eukaryota</taxon>
        <taxon>Metazoa</taxon>
        <taxon>Ecdysozoa</taxon>
        <taxon>Arthropoda</taxon>
        <taxon>Hexapoda</taxon>
        <taxon>Insecta</taxon>
        <taxon>Pterygota</taxon>
        <taxon>Neoptera</taxon>
        <taxon>Endopterygota</taxon>
        <taxon>Diptera</taxon>
        <taxon>Brachycera</taxon>
        <taxon>Muscomorpha</taxon>
        <taxon>Platypezoidea</taxon>
        <taxon>Phoridae</taxon>
        <taxon>Megaseliini</taxon>
        <taxon>Megaselia</taxon>
    </lineage>
</organism>
<dbReference type="PANTHER" id="PTHR12225">
    <property type="entry name" value="ADHESION REGULATING MOLECULE 1 110 KDA CELL MEMBRANE GLYCOPROTEIN"/>
    <property type="match status" value="1"/>
</dbReference>
<dbReference type="EMBL" id="CAQQ02373022">
    <property type="status" value="NOT_ANNOTATED_CDS"/>
    <property type="molecule type" value="Genomic_DNA"/>
</dbReference>
<proteinExistence type="inferred from homology"/>
<comment type="similarity">
    <text evidence="2">Belongs to the ADRM1 family.</text>
</comment>
<sequence>RDGSSRSARTGTPSRSSAAASTAATPSTPENTTTAVPKVPAVMPSALSPAASHGNRGNIDLTSAITSSSDAVNKVISDPERVQKLASHLPDLGEAAPSTSNSPTEVKQQVKDTITSPQFQQAMSLFSNALQSGQLGPVVQQFEVTSDAVAAATTGDMEQFVKALEKKGSSTGSTSSGKESVETMEEDEPAASSAATEKKE</sequence>
<comment type="subcellular location">
    <subcellularLocation>
        <location evidence="1">Nucleus</location>
    </subcellularLocation>
</comment>
<dbReference type="Pfam" id="PF16550">
    <property type="entry name" value="RPN13_C"/>
    <property type="match status" value="1"/>
</dbReference>
<protein>
    <recommendedName>
        <fullName evidence="5">DEUBAD domain-containing protein</fullName>
    </recommendedName>
</protein>
<dbReference type="AlphaFoldDB" id="T1GXJ0"/>
<reference evidence="7" key="1">
    <citation type="submission" date="2013-02" db="EMBL/GenBank/DDBJ databases">
        <authorList>
            <person name="Hughes D."/>
        </authorList>
    </citation>
    <scope>NUCLEOTIDE SEQUENCE</scope>
    <source>
        <strain>Durham</strain>
        <strain evidence="7">NC isolate 2 -- Noor lab</strain>
    </source>
</reference>
<reference evidence="6" key="2">
    <citation type="submission" date="2015-06" db="UniProtKB">
        <authorList>
            <consortium name="EnsemblMetazoa"/>
        </authorList>
    </citation>
    <scope>IDENTIFICATION</scope>
</reference>
<dbReference type="STRING" id="36166.T1GXJ0"/>
<dbReference type="PANTHER" id="PTHR12225:SF0">
    <property type="entry name" value="PROTEASOMAL UBIQUITIN RECEPTOR ADRM1"/>
    <property type="match status" value="1"/>
</dbReference>
<dbReference type="GO" id="GO:0005634">
    <property type="term" value="C:nucleus"/>
    <property type="evidence" value="ECO:0007669"/>
    <property type="project" value="UniProtKB-SubCell"/>
</dbReference>
<evidence type="ECO:0000313" key="7">
    <source>
        <dbReference type="Proteomes" id="UP000015102"/>
    </source>
</evidence>
<evidence type="ECO:0000256" key="1">
    <source>
        <dbReference type="ARBA" id="ARBA00004123"/>
    </source>
</evidence>
<dbReference type="GO" id="GO:0008541">
    <property type="term" value="C:proteasome regulatory particle, lid subcomplex"/>
    <property type="evidence" value="ECO:0007669"/>
    <property type="project" value="TreeGrafter"/>
</dbReference>
<dbReference type="InterPro" id="IPR032368">
    <property type="entry name" value="RPN13_DEUBAD"/>
</dbReference>
<feature type="region of interest" description="Disordered" evidence="4">
    <location>
        <begin position="82"/>
        <end position="113"/>
    </location>
</feature>
<feature type="domain" description="DEUBAD" evidence="5">
    <location>
        <begin position="52"/>
        <end position="174"/>
    </location>
</feature>
<dbReference type="GO" id="GO:0005737">
    <property type="term" value="C:cytoplasm"/>
    <property type="evidence" value="ECO:0007669"/>
    <property type="project" value="InterPro"/>
</dbReference>
<feature type="region of interest" description="Disordered" evidence="4">
    <location>
        <begin position="163"/>
        <end position="200"/>
    </location>
</feature>
<dbReference type="HOGENOM" id="CLU_1369281_0_0_1"/>
<accession>T1GXJ0</accession>
<dbReference type="PROSITE" id="PS51916">
    <property type="entry name" value="DEUBAD"/>
    <property type="match status" value="1"/>
</dbReference>